<dbReference type="GO" id="GO:0003972">
    <property type="term" value="F:RNA ligase (ATP) activity"/>
    <property type="evidence" value="ECO:0007669"/>
    <property type="project" value="TreeGrafter"/>
</dbReference>
<dbReference type="GO" id="GO:0005525">
    <property type="term" value="F:GTP binding"/>
    <property type="evidence" value="ECO:0007669"/>
    <property type="project" value="UniProtKB-KW"/>
</dbReference>
<feature type="binding site" evidence="14">
    <location>
        <position position="209"/>
    </location>
    <ligand>
        <name>Mn(2+)</name>
        <dbReference type="ChEBI" id="CHEBI:29035"/>
        <label>1</label>
    </ligand>
</feature>
<feature type="binding site" evidence="13">
    <location>
        <begin position="332"/>
        <end position="333"/>
    </location>
    <ligand>
        <name>GMP</name>
        <dbReference type="ChEBI" id="CHEBI:58115"/>
    </ligand>
</feature>
<comment type="subunit">
    <text evidence="2 15">Monomer.</text>
</comment>
<feature type="binding site" evidence="13">
    <location>
        <begin position="381"/>
        <end position="384"/>
    </location>
    <ligand>
        <name>GMP</name>
        <dbReference type="ChEBI" id="CHEBI:58115"/>
    </ligand>
</feature>
<evidence type="ECO:0000256" key="10">
    <source>
        <dbReference type="ARBA" id="ARBA00047746"/>
    </source>
</evidence>
<feature type="active site" description="GMP-histidine intermediate" evidence="12">
    <location>
        <position position="407"/>
    </location>
</feature>
<dbReference type="AlphaFoldDB" id="A0A8T4LB30"/>
<comment type="similarity">
    <text evidence="1 15">Belongs to the RtcB family.</text>
</comment>
<comment type="caution">
    <text evidence="16">The sequence shown here is derived from an EMBL/GenBank/DDBJ whole genome shotgun (WGS) entry which is preliminary data.</text>
</comment>
<feature type="binding site" evidence="14">
    <location>
        <position position="332"/>
    </location>
    <ligand>
        <name>Mn(2+)</name>
        <dbReference type="ChEBI" id="CHEBI:29035"/>
        <label>2</label>
    </ligand>
</feature>
<dbReference type="GO" id="GO:0006388">
    <property type="term" value="P:tRNA splicing, via endonucleolytic cleavage and ligation"/>
    <property type="evidence" value="ECO:0007669"/>
    <property type="project" value="UniProtKB-ARBA"/>
</dbReference>
<organism evidence="16 17">
    <name type="scientific">Candidatus Iainarchaeum sp</name>
    <dbReference type="NCBI Taxonomy" id="3101447"/>
    <lineage>
        <taxon>Archaea</taxon>
        <taxon>Candidatus Iainarchaeota</taxon>
        <taxon>Candidatus Iainarchaeia</taxon>
        <taxon>Candidatus Iainarchaeales</taxon>
        <taxon>Candidatus Iainarchaeaceae</taxon>
        <taxon>Candidatus Iainarchaeum</taxon>
    </lineage>
</organism>
<keyword evidence="6 13" id="KW-0342">GTP-binding</keyword>
<dbReference type="InterPro" id="IPR001233">
    <property type="entry name" value="RtcB"/>
</dbReference>
<evidence type="ECO:0000256" key="6">
    <source>
        <dbReference type="ARBA" id="ARBA00023134"/>
    </source>
</evidence>
<evidence type="ECO:0000313" key="16">
    <source>
        <dbReference type="EMBL" id="MBS3063152.1"/>
    </source>
</evidence>
<dbReference type="EMBL" id="JAGVWE010000004">
    <property type="protein sequence ID" value="MBS3063152.1"/>
    <property type="molecule type" value="Genomic_DNA"/>
</dbReference>
<feature type="binding site" evidence="13">
    <location>
        <position position="388"/>
    </location>
    <ligand>
        <name>GMP</name>
        <dbReference type="ChEBI" id="CHEBI:58115"/>
    </ligand>
</feature>
<feature type="binding site" evidence="14">
    <location>
        <position position="240"/>
    </location>
    <ligand>
        <name>Mn(2+)</name>
        <dbReference type="ChEBI" id="CHEBI:29035"/>
        <label>2</label>
    </ligand>
</feature>
<gene>
    <name evidence="15" type="primary">rtcB</name>
    <name evidence="16" type="ORF">J4203_04720</name>
</gene>
<dbReference type="FunFam" id="3.90.1860.10:FF:000001">
    <property type="entry name" value="tRNA-splicing ligase RtcB homolog"/>
    <property type="match status" value="1"/>
</dbReference>
<sequence>MSRSELRQASEWVWELPMSGQMRVPGRVYANPYIVGHVLDEVKKGEWNPLTQLKNVACLPGLQKYALALPDLHVGYGACIGSVGAMDLQEGVIVFGLVGYDINCGLQTFVTPLTRKDVKGKEERLAEELYRVVPAGLGIGGKVRLDKDRVDEVLERGAHYAVENGLGLKEDLELMEEKGCIRGANAANVSPEAKARFEKQLGTLGSGNHYCEVQYVEQIYDEEAAKAFGLFRDQLIVSIHCGSRGLGHQVGSDYLKVLEKAMPGYGLTVPDRELACAPIQSEEGQRYLSAVYAGINCAFANREVLTHLARTCFEKTFELKAEEMPMLYGVAHNTAKLERHRVDGREKELLVQRKGATRSFGPGREEVPEKYRKVGQPVIIGGTMGTASYILKGTRTAMEETFGSTVHGAGRTMSRVGALKQWTGKGVVDELARRGIIIKGHGLKGIAEEAPGAYKDIDQVIDVVHHAGISSKVARVRPLICVKG</sequence>
<keyword evidence="7 14" id="KW-0464">Manganese</keyword>
<evidence type="ECO:0000256" key="1">
    <source>
        <dbReference type="ARBA" id="ARBA00008071"/>
    </source>
</evidence>
<comment type="function">
    <text evidence="9">Essential for tRNA splicing and maturation. Acts by directly joining spliced tRNA halves to mature-sized tRNAs. Joins RNA with 2',3'-cyclic-phosphate or 3'-phosphate ends to RNA with 5'-hydroxy ends.</text>
</comment>
<evidence type="ECO:0000256" key="11">
    <source>
        <dbReference type="ARBA" id="ARBA00049514"/>
    </source>
</evidence>
<feature type="binding site" evidence="13">
    <location>
        <begin position="407"/>
        <end position="410"/>
    </location>
    <ligand>
        <name>GMP</name>
        <dbReference type="ChEBI" id="CHEBI:58115"/>
    </ligand>
</feature>
<proteinExistence type="inferred from homology"/>
<evidence type="ECO:0000256" key="2">
    <source>
        <dbReference type="ARBA" id="ARBA00011245"/>
    </source>
</evidence>
<evidence type="ECO:0000256" key="13">
    <source>
        <dbReference type="PIRSR" id="PIRSR601233-2"/>
    </source>
</evidence>
<comment type="catalytic activity">
    <reaction evidence="10">
        <text>a 3'-end 3'-phospho-ribonucleotide-RNA + a 5'-end dephospho-ribonucleoside-RNA + GTP = a ribonucleotidyl-ribonucleotide-RNA + GMP + diphosphate</text>
        <dbReference type="Rhea" id="RHEA:68076"/>
        <dbReference type="Rhea" id="RHEA-COMP:10463"/>
        <dbReference type="Rhea" id="RHEA-COMP:13936"/>
        <dbReference type="Rhea" id="RHEA-COMP:17355"/>
        <dbReference type="ChEBI" id="CHEBI:33019"/>
        <dbReference type="ChEBI" id="CHEBI:37565"/>
        <dbReference type="ChEBI" id="CHEBI:58115"/>
        <dbReference type="ChEBI" id="CHEBI:83062"/>
        <dbReference type="ChEBI" id="CHEBI:138284"/>
        <dbReference type="ChEBI" id="CHEBI:173118"/>
        <dbReference type="EC" id="6.5.1.8"/>
    </reaction>
</comment>
<dbReference type="Gene3D" id="3.90.1860.10">
    <property type="entry name" value="tRNA-splicing ligase RtcB"/>
    <property type="match status" value="1"/>
</dbReference>
<comment type="catalytic activity">
    <reaction evidence="11">
        <text>a 3'-end 2',3'-cyclophospho-ribonucleotide-RNA + a 5'-end dephospho-ribonucleoside-RNA + GTP + H2O = a ribonucleotidyl-ribonucleotide-RNA + GMP + diphosphate + H(+)</text>
        <dbReference type="Rhea" id="RHEA:68080"/>
        <dbReference type="Rhea" id="RHEA-COMP:10464"/>
        <dbReference type="Rhea" id="RHEA-COMP:13936"/>
        <dbReference type="Rhea" id="RHEA-COMP:17355"/>
        <dbReference type="ChEBI" id="CHEBI:15377"/>
        <dbReference type="ChEBI" id="CHEBI:15378"/>
        <dbReference type="ChEBI" id="CHEBI:33019"/>
        <dbReference type="ChEBI" id="CHEBI:37565"/>
        <dbReference type="ChEBI" id="CHEBI:58115"/>
        <dbReference type="ChEBI" id="CHEBI:83064"/>
        <dbReference type="ChEBI" id="CHEBI:138284"/>
        <dbReference type="ChEBI" id="CHEBI:173118"/>
        <dbReference type="EC" id="6.5.1.8"/>
    </reaction>
</comment>
<dbReference type="Pfam" id="PF01139">
    <property type="entry name" value="RtcB"/>
    <property type="match status" value="1"/>
</dbReference>
<dbReference type="Proteomes" id="UP000678237">
    <property type="component" value="Unassembled WGS sequence"/>
</dbReference>
<comment type="cofactor">
    <cofactor evidence="14 15">
        <name>Mn(2+)</name>
        <dbReference type="ChEBI" id="CHEBI:29035"/>
    </cofactor>
    <text evidence="14 15">Binds 2 manganese ions per subunit.</text>
</comment>
<evidence type="ECO:0000256" key="15">
    <source>
        <dbReference type="RuleBase" id="RU371113"/>
    </source>
</evidence>
<name>A0A8T4LB30_9ARCH</name>
<evidence type="ECO:0000256" key="14">
    <source>
        <dbReference type="PIRSR" id="PIRSR601233-3"/>
    </source>
</evidence>
<dbReference type="InterPro" id="IPR036025">
    <property type="entry name" value="RtcB-like_sf"/>
</dbReference>
<reference evidence="16" key="1">
    <citation type="submission" date="2021-03" db="EMBL/GenBank/DDBJ databases">
        <authorList>
            <person name="Jaffe A."/>
        </authorList>
    </citation>
    <scope>NUCLEOTIDE SEQUENCE</scope>
    <source>
        <strain evidence="16">RIFCSPLOWO2_01_FULL_58_19</strain>
    </source>
</reference>
<protein>
    <recommendedName>
        <fullName evidence="8 15">tRNA-splicing ligase RtcB</fullName>
        <ecNumber evidence="15">6.5.1.-</ecNumber>
    </recommendedName>
</protein>
<keyword evidence="5 13" id="KW-0547">Nucleotide-binding</keyword>
<dbReference type="PANTHER" id="PTHR11118:SF1">
    <property type="entry name" value="RNA-SPLICING LIGASE RTCB HOMOLOG"/>
    <property type="match status" value="1"/>
</dbReference>
<accession>A0A8T4LB30</accession>
<feature type="binding site" evidence="13">
    <location>
        <begin position="208"/>
        <end position="212"/>
    </location>
    <ligand>
        <name>GMP</name>
        <dbReference type="ChEBI" id="CHEBI:58115"/>
    </ligand>
</feature>
<dbReference type="GO" id="GO:0046872">
    <property type="term" value="F:metal ion binding"/>
    <property type="evidence" value="ECO:0007669"/>
    <property type="project" value="UniProtKB-UniRule"/>
</dbReference>
<evidence type="ECO:0000313" key="17">
    <source>
        <dbReference type="Proteomes" id="UP000678237"/>
    </source>
</evidence>
<evidence type="ECO:0000256" key="4">
    <source>
        <dbReference type="ARBA" id="ARBA00022723"/>
    </source>
</evidence>
<evidence type="ECO:0000256" key="12">
    <source>
        <dbReference type="PIRSR" id="PIRSR601233-1"/>
    </source>
</evidence>
<reference evidence="16" key="2">
    <citation type="submission" date="2021-05" db="EMBL/GenBank/DDBJ databases">
        <title>Protein family content uncovers lineage relationships and bacterial pathway maintenance mechanisms in DPANN archaea.</title>
        <authorList>
            <person name="Castelle C.J."/>
            <person name="Meheust R."/>
            <person name="Jaffe A.L."/>
            <person name="Seitz K."/>
            <person name="Gong X."/>
            <person name="Baker B.J."/>
            <person name="Banfield J.F."/>
        </authorList>
    </citation>
    <scope>NUCLEOTIDE SEQUENCE</scope>
    <source>
        <strain evidence="16">RIFCSPLOWO2_01_FULL_58_19</strain>
    </source>
</reference>
<evidence type="ECO:0000256" key="9">
    <source>
        <dbReference type="ARBA" id="ARBA00045316"/>
    </source>
</evidence>
<evidence type="ECO:0000256" key="5">
    <source>
        <dbReference type="ARBA" id="ARBA00022741"/>
    </source>
</evidence>
<evidence type="ECO:0000256" key="7">
    <source>
        <dbReference type="ARBA" id="ARBA00023211"/>
    </source>
</evidence>
<dbReference type="GO" id="GO:0170057">
    <property type="term" value="F:RNA ligase (GTP) activity"/>
    <property type="evidence" value="ECO:0007669"/>
    <property type="project" value="UniProtKB-EC"/>
</dbReference>
<dbReference type="PANTHER" id="PTHR11118">
    <property type="entry name" value="RNA-SPLICING LIGASE RTCB HOMOLOG"/>
    <property type="match status" value="1"/>
</dbReference>
<dbReference type="SUPFAM" id="SSF103365">
    <property type="entry name" value="Hypothetical protein PH1602"/>
    <property type="match status" value="1"/>
</dbReference>
<keyword evidence="4 14" id="KW-0479">Metal-binding</keyword>
<evidence type="ECO:0000256" key="8">
    <source>
        <dbReference type="ARBA" id="ARBA00033766"/>
    </source>
</evidence>
<evidence type="ECO:0000256" key="3">
    <source>
        <dbReference type="ARBA" id="ARBA00022598"/>
    </source>
</evidence>
<dbReference type="EC" id="6.5.1.-" evidence="15"/>
<keyword evidence="3 15" id="KW-0436">Ligase</keyword>
<feature type="binding site" evidence="14">
    <location>
        <position position="101"/>
    </location>
    <ligand>
        <name>Mn(2+)</name>
        <dbReference type="ChEBI" id="CHEBI:29035"/>
        <label>1</label>
    </ligand>
</feature>
<feature type="binding site" evidence="13">
    <location>
        <position position="483"/>
    </location>
    <ligand>
        <name>GMP</name>
        <dbReference type="ChEBI" id="CHEBI:58115"/>
    </ligand>
</feature>